<feature type="coiled-coil region" evidence="2">
    <location>
        <begin position="265"/>
        <end position="328"/>
    </location>
</feature>
<name>A0A8C2T7E0_COTJA</name>
<accession>A0A8C2T7E0</accession>
<proteinExistence type="predicted"/>
<dbReference type="PANTHER" id="PTHR46292">
    <property type="entry name" value="COILED-COIL DOMAIN-CONTAINING PROTEIN 102A"/>
    <property type="match status" value="1"/>
</dbReference>
<dbReference type="Proteomes" id="UP000694412">
    <property type="component" value="Chromosome 2"/>
</dbReference>
<evidence type="ECO:0000313" key="3">
    <source>
        <dbReference type="Ensembl" id="ENSCJPP00005008362.1"/>
    </source>
</evidence>
<keyword evidence="4" id="KW-1185">Reference proteome</keyword>
<evidence type="ECO:0000313" key="4">
    <source>
        <dbReference type="Proteomes" id="UP000694412"/>
    </source>
</evidence>
<reference evidence="3" key="2">
    <citation type="submission" date="2025-08" db="UniProtKB">
        <authorList>
            <consortium name="Ensembl"/>
        </authorList>
    </citation>
    <scope>IDENTIFICATION</scope>
</reference>
<protein>
    <submittedName>
        <fullName evidence="3">Coiled-coil domain containing 102B</fullName>
    </submittedName>
</protein>
<dbReference type="AlphaFoldDB" id="A0A8C2T7E0"/>
<reference evidence="3" key="1">
    <citation type="submission" date="2015-11" db="EMBL/GenBank/DDBJ databases">
        <authorList>
            <consortium name="International Coturnix japonica Genome Analysis Consortium"/>
            <person name="Warren W."/>
            <person name="Burt D.W."/>
            <person name="Antin P.B."/>
            <person name="Lanford R."/>
            <person name="Gros J."/>
            <person name="Wilson R.K."/>
        </authorList>
    </citation>
    <scope>NUCLEOTIDE SEQUENCE [LARGE SCALE GENOMIC DNA]</scope>
</reference>
<dbReference type="PANTHER" id="PTHR46292:SF2">
    <property type="entry name" value="COILED-COIL DOMAIN-CONTAINING PROTEIN 102B"/>
    <property type="match status" value="1"/>
</dbReference>
<keyword evidence="1 2" id="KW-0175">Coiled coil</keyword>
<evidence type="ECO:0000256" key="1">
    <source>
        <dbReference type="ARBA" id="ARBA00023054"/>
    </source>
</evidence>
<reference evidence="3" key="3">
    <citation type="submission" date="2025-09" db="UniProtKB">
        <authorList>
            <consortium name="Ensembl"/>
        </authorList>
    </citation>
    <scope>IDENTIFICATION</scope>
</reference>
<evidence type="ECO:0000256" key="2">
    <source>
        <dbReference type="SAM" id="Coils"/>
    </source>
</evidence>
<dbReference type="Ensembl" id="ENSCJPT00005012705.1">
    <property type="protein sequence ID" value="ENSCJPP00005008362.1"/>
    <property type="gene ID" value="ENSCJPG00005007493.1"/>
</dbReference>
<sequence length="342" mass="40673">MNQNMDIGSVHHLMEDIQIFRTQPRQPNKLEGICQTDDDLCNSNLPSQNFYPYSPHYTHMHMNYCSELEIFEAVRIRELEEVKARAAQMEKTMRWWSDCTANWREKWSKVRAERNKAREEVRQLRIKLDSVVKELSMLKKINQDLVTEKESLENVSAWKTVHFNSSEISHIKKDLNQLTFLEQEPVKELNKTNKIPWTEDSNKDVEVIKHPLRSSQDTKMTPKHLDSFPSGFTSIYFEEPKKGLHNAAQTSENDLMHASVLHLHLAELQKILTKEREMNVFLEKEVEKTENELALWKWKYEELKQSKLESLNQIKETEENELRVWDQAKFLVCCWRFHQDSE</sequence>
<gene>
    <name evidence="3" type="primary">CCDC102B</name>
</gene>
<dbReference type="GeneTree" id="ENSGT00730000110960"/>
<organism evidence="3 4">
    <name type="scientific">Coturnix japonica</name>
    <name type="common">Japanese quail</name>
    <name type="synonym">Coturnix coturnix japonica</name>
    <dbReference type="NCBI Taxonomy" id="93934"/>
    <lineage>
        <taxon>Eukaryota</taxon>
        <taxon>Metazoa</taxon>
        <taxon>Chordata</taxon>
        <taxon>Craniata</taxon>
        <taxon>Vertebrata</taxon>
        <taxon>Euteleostomi</taxon>
        <taxon>Archelosauria</taxon>
        <taxon>Archosauria</taxon>
        <taxon>Dinosauria</taxon>
        <taxon>Saurischia</taxon>
        <taxon>Theropoda</taxon>
        <taxon>Coelurosauria</taxon>
        <taxon>Aves</taxon>
        <taxon>Neognathae</taxon>
        <taxon>Galloanserae</taxon>
        <taxon>Galliformes</taxon>
        <taxon>Phasianidae</taxon>
        <taxon>Perdicinae</taxon>
        <taxon>Coturnix</taxon>
    </lineage>
</organism>
<feature type="coiled-coil region" evidence="2">
    <location>
        <begin position="114"/>
        <end position="155"/>
    </location>
</feature>